<evidence type="ECO:0000259" key="1">
    <source>
        <dbReference type="Pfam" id="PF06985"/>
    </source>
</evidence>
<reference evidence="2" key="1">
    <citation type="journal article" date="2020" name="Stud. Mycol.">
        <title>101 Dothideomycetes genomes: a test case for predicting lifestyles and emergence of pathogens.</title>
        <authorList>
            <person name="Haridas S."/>
            <person name="Albert R."/>
            <person name="Binder M."/>
            <person name="Bloem J."/>
            <person name="Labutti K."/>
            <person name="Salamov A."/>
            <person name="Andreopoulos B."/>
            <person name="Baker S."/>
            <person name="Barry K."/>
            <person name="Bills G."/>
            <person name="Bluhm B."/>
            <person name="Cannon C."/>
            <person name="Castanera R."/>
            <person name="Culley D."/>
            <person name="Daum C."/>
            <person name="Ezra D."/>
            <person name="Gonzalez J."/>
            <person name="Henrissat B."/>
            <person name="Kuo A."/>
            <person name="Liang C."/>
            <person name="Lipzen A."/>
            <person name="Lutzoni F."/>
            <person name="Magnuson J."/>
            <person name="Mondo S."/>
            <person name="Nolan M."/>
            <person name="Ohm R."/>
            <person name="Pangilinan J."/>
            <person name="Park H.-J."/>
            <person name="Ramirez L."/>
            <person name="Alfaro M."/>
            <person name="Sun H."/>
            <person name="Tritt A."/>
            <person name="Yoshinaga Y."/>
            <person name="Zwiers L.-H."/>
            <person name="Turgeon B."/>
            <person name="Goodwin S."/>
            <person name="Spatafora J."/>
            <person name="Crous P."/>
            <person name="Grigoriev I."/>
        </authorList>
    </citation>
    <scope>NUCLEOTIDE SEQUENCE</scope>
    <source>
        <strain evidence="2">CBS 690.94</strain>
    </source>
</reference>
<name>A0A9P4PPU3_9PLEO</name>
<accession>A0A9P4PPU3</accession>
<proteinExistence type="predicted"/>
<feature type="domain" description="Heterokaryon incompatibility" evidence="1">
    <location>
        <begin position="43"/>
        <end position="182"/>
    </location>
</feature>
<dbReference type="InterPro" id="IPR010730">
    <property type="entry name" value="HET"/>
</dbReference>
<dbReference type="PANTHER" id="PTHR24148">
    <property type="entry name" value="ANKYRIN REPEAT DOMAIN-CONTAINING PROTEIN 39 HOMOLOG-RELATED"/>
    <property type="match status" value="1"/>
</dbReference>
<keyword evidence="3" id="KW-1185">Reference proteome</keyword>
<organism evidence="2 3">
    <name type="scientific">Karstenula rhodostoma CBS 690.94</name>
    <dbReference type="NCBI Taxonomy" id="1392251"/>
    <lineage>
        <taxon>Eukaryota</taxon>
        <taxon>Fungi</taxon>
        <taxon>Dikarya</taxon>
        <taxon>Ascomycota</taxon>
        <taxon>Pezizomycotina</taxon>
        <taxon>Dothideomycetes</taxon>
        <taxon>Pleosporomycetidae</taxon>
        <taxon>Pleosporales</taxon>
        <taxon>Massarineae</taxon>
        <taxon>Didymosphaeriaceae</taxon>
        <taxon>Karstenula</taxon>
    </lineage>
</organism>
<dbReference type="Proteomes" id="UP000799764">
    <property type="component" value="Unassembled WGS sequence"/>
</dbReference>
<dbReference type="Pfam" id="PF06985">
    <property type="entry name" value="HET"/>
    <property type="match status" value="1"/>
</dbReference>
<gene>
    <name evidence="2" type="ORF">P171DRAFT_510495</name>
</gene>
<comment type="caution">
    <text evidence="2">The sequence shown here is derived from an EMBL/GenBank/DDBJ whole genome shotgun (WGS) entry which is preliminary data.</text>
</comment>
<feature type="non-terminal residue" evidence="2">
    <location>
        <position position="191"/>
    </location>
</feature>
<dbReference type="InterPro" id="IPR052895">
    <property type="entry name" value="HetReg/Transcr_Mod"/>
</dbReference>
<dbReference type="OrthoDB" id="2157530at2759"/>
<protein>
    <recommendedName>
        <fullName evidence="1">Heterokaryon incompatibility domain-containing protein</fullName>
    </recommendedName>
</protein>
<dbReference type="PANTHER" id="PTHR24148:SF64">
    <property type="entry name" value="HETEROKARYON INCOMPATIBILITY DOMAIN-CONTAINING PROTEIN"/>
    <property type="match status" value="1"/>
</dbReference>
<sequence length="191" mass="22243">MAEYEYRPLDPATGEVRLLSIKNRSQDLDCQLRVARLDSVVTFQALSYVWGVDPPGTPITIDGQTMQIRRNLASALHYFQHSCSDEEIWCDAVCINQEDIEERNFQVARMGDVYRRATRVIIWLGEEGQKSDLAMDCIERWAREYTTPGETSMGELFDRHAWKALADLFERAWWWRIWTLPEIVLARTAVL</sequence>
<dbReference type="EMBL" id="MU001496">
    <property type="protein sequence ID" value="KAF2447977.1"/>
    <property type="molecule type" value="Genomic_DNA"/>
</dbReference>
<evidence type="ECO:0000313" key="2">
    <source>
        <dbReference type="EMBL" id="KAF2447977.1"/>
    </source>
</evidence>
<dbReference type="AlphaFoldDB" id="A0A9P4PPU3"/>
<evidence type="ECO:0000313" key="3">
    <source>
        <dbReference type="Proteomes" id="UP000799764"/>
    </source>
</evidence>